<dbReference type="EMBL" id="CP012154">
    <property type="protein sequence ID" value="AKS43136.1"/>
    <property type="molecule type" value="Genomic_DNA"/>
</dbReference>
<protein>
    <submittedName>
        <fullName evidence="1">Uncharacterized protein</fullName>
    </submittedName>
</protein>
<dbReference type="RefSeq" id="WP_049726645.1">
    <property type="nucleotide sequence ID" value="NZ_CP012154.1"/>
</dbReference>
<dbReference type="STRING" id="1579979.WM2015_2779"/>
<dbReference type="Proteomes" id="UP000066624">
    <property type="component" value="Chromosome"/>
</dbReference>
<reference evidence="1 2" key="1">
    <citation type="submission" date="2015-07" db="EMBL/GenBank/DDBJ databases">
        <authorList>
            <person name="Noorani M."/>
        </authorList>
    </citation>
    <scope>NUCLEOTIDE SEQUENCE [LARGE SCALE GENOMIC DNA]</scope>
    <source>
        <strain evidence="1 2">KCTC 42284</strain>
    </source>
</reference>
<dbReference type="Gene3D" id="2.60.120.620">
    <property type="entry name" value="q2cbj1_9rhob like domain"/>
    <property type="match status" value="1"/>
</dbReference>
<evidence type="ECO:0000313" key="2">
    <source>
        <dbReference type="Proteomes" id="UP000066624"/>
    </source>
</evidence>
<dbReference type="KEGG" id="wma:WM2015_2779"/>
<dbReference type="AlphaFoldDB" id="A0A0K0XZT7"/>
<keyword evidence="2" id="KW-1185">Reference proteome</keyword>
<name>A0A0K0XZT7_9GAMM</name>
<proteinExistence type="predicted"/>
<dbReference type="Pfam" id="PF13759">
    <property type="entry name" value="2OG-FeII_Oxy_5"/>
    <property type="match status" value="1"/>
</dbReference>
<organism evidence="1 2">
    <name type="scientific">Wenzhouxiangella marina</name>
    <dbReference type="NCBI Taxonomy" id="1579979"/>
    <lineage>
        <taxon>Bacteria</taxon>
        <taxon>Pseudomonadati</taxon>
        <taxon>Pseudomonadota</taxon>
        <taxon>Gammaproteobacteria</taxon>
        <taxon>Chromatiales</taxon>
        <taxon>Wenzhouxiangellaceae</taxon>
        <taxon>Wenzhouxiangella</taxon>
    </lineage>
</organism>
<accession>A0A0K0XZT7</accession>
<evidence type="ECO:0000313" key="1">
    <source>
        <dbReference type="EMBL" id="AKS43136.1"/>
    </source>
</evidence>
<sequence>MSNADPLPQPFQIASAFAIPLVMAHHPDPDDLNRELRELFVARAAEGDRYSNPEPRVKRNDTLYESRFDLFDWPEDCVQKLREFCFTQLYRAIAELNGYDRSMLQDMRYGCESWFHLTKKGGFFAAHNHPLHSWSGVYCVRHDGDDANSDSGKLTFINPNYHGMMYVDVANARLKRPFGGAPIMLRLQPGQLVLFPSWLLHEVLPYNGETERITVAFNVRFRYTGKEIL</sequence>
<dbReference type="OrthoDB" id="549777at2"/>
<dbReference type="InterPro" id="IPR012668">
    <property type="entry name" value="CHP02466"/>
</dbReference>
<gene>
    <name evidence="1" type="ORF">WM2015_2779</name>
</gene>